<evidence type="ECO:0000256" key="1">
    <source>
        <dbReference type="SAM" id="MobiDB-lite"/>
    </source>
</evidence>
<dbReference type="OrthoDB" id="417877at2759"/>
<gene>
    <name evidence="2" type="ORF">L484_024559</name>
</gene>
<dbReference type="eggNOG" id="ENOG502QQW4">
    <property type="taxonomic scope" value="Eukaryota"/>
</dbReference>
<dbReference type="AlphaFoldDB" id="W9RTA9"/>
<dbReference type="InterPro" id="IPR036188">
    <property type="entry name" value="FAD/NAD-bd_sf"/>
</dbReference>
<dbReference type="Gene3D" id="3.50.50.60">
    <property type="entry name" value="FAD/NAD(P)-binding domain"/>
    <property type="match status" value="1"/>
</dbReference>
<proteinExistence type="predicted"/>
<dbReference type="EMBL" id="KE345062">
    <property type="protein sequence ID" value="EXB93220.1"/>
    <property type="molecule type" value="Genomic_DNA"/>
</dbReference>
<organism evidence="2 3">
    <name type="scientific">Morus notabilis</name>
    <dbReference type="NCBI Taxonomy" id="981085"/>
    <lineage>
        <taxon>Eukaryota</taxon>
        <taxon>Viridiplantae</taxon>
        <taxon>Streptophyta</taxon>
        <taxon>Embryophyta</taxon>
        <taxon>Tracheophyta</taxon>
        <taxon>Spermatophyta</taxon>
        <taxon>Magnoliopsida</taxon>
        <taxon>eudicotyledons</taxon>
        <taxon>Gunneridae</taxon>
        <taxon>Pentapetalae</taxon>
        <taxon>rosids</taxon>
        <taxon>fabids</taxon>
        <taxon>Rosales</taxon>
        <taxon>Moraceae</taxon>
        <taxon>Moreae</taxon>
        <taxon>Morus</taxon>
    </lineage>
</organism>
<dbReference type="Proteomes" id="UP000030645">
    <property type="component" value="Unassembled WGS sequence"/>
</dbReference>
<dbReference type="Gene3D" id="3.90.660.10">
    <property type="match status" value="1"/>
</dbReference>
<feature type="region of interest" description="Disordered" evidence="1">
    <location>
        <begin position="39"/>
        <end position="76"/>
    </location>
</feature>
<dbReference type="Pfam" id="PF13450">
    <property type="entry name" value="NAD_binding_8"/>
    <property type="match status" value="1"/>
</dbReference>
<dbReference type="PANTHER" id="PTHR16128">
    <property type="entry name" value="FAD/NAD(P)-BINDING OXIDOREDUCTASE FAMILY PROTEIN"/>
    <property type="match status" value="1"/>
</dbReference>
<evidence type="ECO:0000313" key="3">
    <source>
        <dbReference type="Proteomes" id="UP000030645"/>
    </source>
</evidence>
<evidence type="ECO:0008006" key="4">
    <source>
        <dbReference type="Google" id="ProtNLM"/>
    </source>
</evidence>
<dbReference type="SUPFAM" id="SSF51905">
    <property type="entry name" value="FAD/NAD(P)-binding domain"/>
    <property type="match status" value="1"/>
</dbReference>
<dbReference type="KEGG" id="mnt:21407298"/>
<keyword evidence="3" id="KW-1185">Reference proteome</keyword>
<reference evidence="3" key="1">
    <citation type="submission" date="2013-01" db="EMBL/GenBank/DDBJ databases">
        <title>Draft Genome Sequence of a Mulberry Tree, Morus notabilis C.K. Schneid.</title>
        <authorList>
            <person name="He N."/>
            <person name="Zhao S."/>
        </authorList>
    </citation>
    <scope>NUCLEOTIDE SEQUENCE</scope>
</reference>
<dbReference type="STRING" id="981085.W9RTA9"/>
<evidence type="ECO:0000313" key="2">
    <source>
        <dbReference type="EMBL" id="EXB93220.1"/>
    </source>
</evidence>
<name>W9RTA9_9ROSA</name>
<protein>
    <recommendedName>
        <fullName evidence="4">Amine oxidase domain-containing protein</fullName>
    </recommendedName>
</protein>
<dbReference type="PANTHER" id="PTHR16128:SF8">
    <property type="entry name" value="EXPRESSED PROTEIN"/>
    <property type="match status" value="1"/>
</dbReference>
<accession>W9RTA9</accession>
<sequence>MLCSAHFNVPSSLFLRPLNTSQLTTTPNFITTLRRANPTITCNSQPSPKPRKRPAMDGQKPTSRNRRKSSYGASRRSILKKTFTQEQVNFTAPVSDDPVVGIIGGGMAGLLCALNLETRGVRSTVFDTGIHGLGGRMGTRIIDPQPLIFDHAAQFFTVSDPRFAELVQGWSEEGLVRQWLGTVGELEAGGHFVPLPSSPPRYVAVNGMRLLADSILSQTRMIDVVRPCWISKLEPYNGMWYLSENGKPRGQFDAIVIAHNGKCANRLLALSGLPLIARQMKRLELSSIWALLAAFDDPLPVPGSDGFPLEGAFVKGVDSVSWMANNTKKLLGSSIDGRNCWTFFSTAAFGKRNKVPQENIPSAAAEKVKAGMLEGVEVALGLSEGSLPRPFYTRLQLWGAALPTNTPGIPCIFDPQGRAGICGDWLLGSSLESAALSGMALANHIADYFQNSGLNAEEFAVGLHKEFQPLEGHDIGQFPGLESEKKGSKAMEYQLTT</sequence>